<dbReference type="Proteomes" id="UP000030401">
    <property type="component" value="Unassembled WGS sequence"/>
</dbReference>
<gene>
    <name evidence="1" type="ORF">N784_12090</name>
</gene>
<dbReference type="AlphaFoldDB" id="A0A0A5G0T4"/>
<proteinExistence type="predicted"/>
<keyword evidence="2" id="KW-1185">Reference proteome</keyword>
<evidence type="ECO:0000313" key="1">
    <source>
        <dbReference type="EMBL" id="KGX84680.1"/>
    </source>
</evidence>
<protein>
    <submittedName>
        <fullName evidence="1">Uncharacterized protein</fullName>
    </submittedName>
</protein>
<dbReference type="OrthoDB" id="2962756at2"/>
<evidence type="ECO:0000313" key="2">
    <source>
        <dbReference type="Proteomes" id="UP000030401"/>
    </source>
</evidence>
<comment type="caution">
    <text evidence="1">The sequence shown here is derived from an EMBL/GenBank/DDBJ whole genome shotgun (WGS) entry which is preliminary data.</text>
</comment>
<name>A0A0A5G0T4_9BACI</name>
<sequence>MFRTPFGTYNGDSWEEHCQTFLKMKYEADGYQEMTAHTQGDLGIEGFTRKGIVFQCYCPDEEYDSTKLYSHQRDKITKDLNKLKKYKSQLLTFFQGVKIKRWIFLTPKVTNKALIAHCHEKAVEYRNDATMKGLLDDSFDVLVHDELFYGKEIIQAKQILNEKINIEVPVPDEQEVIDWKQCQTASIAILDRKIGKLFEHLDEIPKTQNTNKFIDLQVRNYIKGQEILNHMQQTYSSAYEKQVKIKSSIASHLEAEVLLTDLAPKELLKETLEKYKLALMGENFHDIFEFSVYNDLCHEAIASWLIDCPLDFGG</sequence>
<dbReference type="EMBL" id="AVPG01000033">
    <property type="protein sequence ID" value="KGX84680.1"/>
    <property type="molecule type" value="Genomic_DNA"/>
</dbReference>
<dbReference type="eggNOG" id="ENOG5030BD1">
    <property type="taxonomic scope" value="Bacteria"/>
</dbReference>
<accession>A0A0A5G0T4</accession>
<organism evidence="1 2">
    <name type="scientific">Pontibacillus litoralis JSM 072002</name>
    <dbReference type="NCBI Taxonomy" id="1385512"/>
    <lineage>
        <taxon>Bacteria</taxon>
        <taxon>Bacillati</taxon>
        <taxon>Bacillota</taxon>
        <taxon>Bacilli</taxon>
        <taxon>Bacillales</taxon>
        <taxon>Bacillaceae</taxon>
        <taxon>Pontibacillus</taxon>
    </lineage>
</organism>
<dbReference type="STRING" id="1385512.N784_12090"/>
<reference evidence="1 2" key="1">
    <citation type="submission" date="2013-08" db="EMBL/GenBank/DDBJ databases">
        <authorList>
            <person name="Huang J."/>
            <person name="Wang G."/>
        </authorList>
    </citation>
    <scope>NUCLEOTIDE SEQUENCE [LARGE SCALE GENOMIC DNA]</scope>
    <source>
        <strain evidence="1 2">JSM 072002</strain>
    </source>
</reference>
<dbReference type="RefSeq" id="WP_052127357.1">
    <property type="nucleotide sequence ID" value="NZ_AVPG01000033.1"/>
</dbReference>